<accession>A0AAD8YKV9</accession>
<name>A0AAD8YKV9_9STRA</name>
<evidence type="ECO:0000313" key="4">
    <source>
        <dbReference type="Proteomes" id="UP001224775"/>
    </source>
</evidence>
<proteinExistence type="predicted"/>
<gene>
    <name evidence="3" type="ORF">QTG54_002564</name>
</gene>
<dbReference type="Proteomes" id="UP001224775">
    <property type="component" value="Unassembled WGS sequence"/>
</dbReference>
<feature type="compositionally biased region" description="Low complexity" evidence="1">
    <location>
        <begin position="25"/>
        <end position="37"/>
    </location>
</feature>
<protein>
    <submittedName>
        <fullName evidence="3">Uncharacterized protein</fullName>
    </submittedName>
</protein>
<keyword evidence="4" id="KW-1185">Reference proteome</keyword>
<keyword evidence="2" id="KW-0732">Signal</keyword>
<reference evidence="3" key="1">
    <citation type="submission" date="2023-06" db="EMBL/GenBank/DDBJ databases">
        <title>Survivors Of The Sea: Transcriptome response of Skeletonema marinoi to long-term dormancy.</title>
        <authorList>
            <person name="Pinder M.I.M."/>
            <person name="Kourtchenko O."/>
            <person name="Robertson E.K."/>
            <person name="Larsson T."/>
            <person name="Maumus F."/>
            <person name="Osuna-Cruz C.M."/>
            <person name="Vancaester E."/>
            <person name="Stenow R."/>
            <person name="Vandepoele K."/>
            <person name="Ploug H."/>
            <person name="Bruchert V."/>
            <person name="Godhe A."/>
            <person name="Topel M."/>
        </authorList>
    </citation>
    <scope>NUCLEOTIDE SEQUENCE</scope>
    <source>
        <strain evidence="3">R05AC</strain>
    </source>
</reference>
<feature type="chain" id="PRO_5042145003" evidence="2">
    <location>
        <begin position="25"/>
        <end position="175"/>
    </location>
</feature>
<feature type="signal peptide" evidence="2">
    <location>
        <begin position="1"/>
        <end position="24"/>
    </location>
</feature>
<evidence type="ECO:0000313" key="3">
    <source>
        <dbReference type="EMBL" id="KAK1747220.1"/>
    </source>
</evidence>
<sequence>MKLSTAAIMTISASVLSLPATVTASSSKTSKQAKGGSYSMSVHPTSKASKKANVNGGSYSMSVDTDTNSCRRKLRFNCAPFKEGLKSCDELTNSCANGPFRFDCKPGPNKSGEEVCGRMCNPGCPQFPPPVGTNPCTYAPDLECYPSNNGRPQCCADDPTGSQCSKNEPCENEMV</sequence>
<evidence type="ECO:0000256" key="1">
    <source>
        <dbReference type="SAM" id="MobiDB-lite"/>
    </source>
</evidence>
<feature type="region of interest" description="Disordered" evidence="1">
    <location>
        <begin position="25"/>
        <end position="58"/>
    </location>
</feature>
<dbReference type="EMBL" id="JATAAI010000003">
    <property type="protein sequence ID" value="KAK1747220.1"/>
    <property type="molecule type" value="Genomic_DNA"/>
</dbReference>
<comment type="caution">
    <text evidence="3">The sequence shown here is derived from an EMBL/GenBank/DDBJ whole genome shotgun (WGS) entry which is preliminary data.</text>
</comment>
<feature type="compositionally biased region" description="Polar residues" evidence="1">
    <location>
        <begin position="38"/>
        <end position="47"/>
    </location>
</feature>
<evidence type="ECO:0000256" key="2">
    <source>
        <dbReference type="SAM" id="SignalP"/>
    </source>
</evidence>
<organism evidence="3 4">
    <name type="scientific">Skeletonema marinoi</name>
    <dbReference type="NCBI Taxonomy" id="267567"/>
    <lineage>
        <taxon>Eukaryota</taxon>
        <taxon>Sar</taxon>
        <taxon>Stramenopiles</taxon>
        <taxon>Ochrophyta</taxon>
        <taxon>Bacillariophyta</taxon>
        <taxon>Coscinodiscophyceae</taxon>
        <taxon>Thalassiosirophycidae</taxon>
        <taxon>Thalassiosirales</taxon>
        <taxon>Skeletonemataceae</taxon>
        <taxon>Skeletonema</taxon>
        <taxon>Skeletonema marinoi-dohrnii complex</taxon>
    </lineage>
</organism>
<dbReference type="AlphaFoldDB" id="A0AAD8YKV9"/>